<reference evidence="3" key="2">
    <citation type="submission" date="2025-08" db="UniProtKB">
        <authorList>
            <consortium name="Ensembl"/>
        </authorList>
    </citation>
    <scope>IDENTIFICATION</scope>
    <source>
        <strain evidence="3">Thorbecke</strain>
    </source>
</reference>
<dbReference type="Ensembl" id="ENSOCUT00000004997.3">
    <property type="protein sequence ID" value="ENSOCUP00000004326.3"/>
    <property type="gene ID" value="ENSOCUG00000004994.3"/>
</dbReference>
<dbReference type="InterPro" id="IPR029417">
    <property type="entry name" value="FAM227"/>
</dbReference>
<name>G1SMZ4_RABIT</name>
<proteinExistence type="inferred from homology"/>
<dbReference type="InParanoid" id="G1SMZ4"/>
<sequence>MEHFRKTDNINVTTLPMIPMDENLTISLATRNAIKEAVRKDLENNPPSCLVGSMQQVNRRIAEVALLPSLLTCRLAIEKFELEKKAVREKRRSSPGDRGKRQRKMEDFCKDLDLKNARSFLTKRKTADKNLLAELYQYPAFDSARPNELPNGVGFCDMVGNVVRAEKNPITGKSFCSDKELKKFLSSPLPRAMWLDSFWWLFHERYQPNKEIQDKLFDRTARCYAVLLVQQPRSHYEEALLKRLPSLLSRALYTSFCCCFPQSWFNMHEFKSCVCNTMSLWITGTYPCPQGYAGWNYSELDPERFRREELMLQRKRLMRGRTYSFFTSKRLFSRKPTQSRKPQYPQSHPACRSPPLTWNLFNTYGKSPLVVHFLQTYCTLPQHGMDVLVVRRERTTATGSTLTYAELISLTLNSMQKRKDNMRQLNRLYRSEWSYFDSYLKALRENLLREVKNINKRAAEKKKASQRFLPPSSFSEEQPEKKPGGKGRTGRSTPAGPGQAGKVRESAGGQGQQGPGLLTPCRPWAAIRGFSRSSGRPAFSSDEYT</sequence>
<dbReference type="EMBL" id="AAGW02071787">
    <property type="status" value="NOT_ANNOTATED_CDS"/>
    <property type="molecule type" value="Genomic_DNA"/>
</dbReference>
<dbReference type="PANTHER" id="PTHR33560">
    <property type="entry name" value="PROTEIN FAM227B"/>
    <property type="match status" value="1"/>
</dbReference>
<dbReference type="EMBL" id="AAGW02071785">
    <property type="status" value="NOT_ANNOTATED_CDS"/>
    <property type="molecule type" value="Genomic_DNA"/>
</dbReference>
<evidence type="ECO:0000256" key="2">
    <source>
        <dbReference type="SAM" id="MobiDB-lite"/>
    </source>
</evidence>
<dbReference type="FunCoup" id="G1SMZ4">
    <property type="interactions" value="2"/>
</dbReference>
<dbReference type="HOGENOM" id="CLU_028274_2_0_1"/>
<dbReference type="GeneTree" id="ENSGT00940000162433"/>
<dbReference type="AlphaFoldDB" id="G1SMZ4"/>
<evidence type="ECO:0000313" key="3">
    <source>
        <dbReference type="Ensembl" id="ENSOCUP00000004326.3"/>
    </source>
</evidence>
<dbReference type="EMBL" id="AAGW02071786">
    <property type="status" value="NOT_ANNOTATED_CDS"/>
    <property type="molecule type" value="Genomic_DNA"/>
</dbReference>
<dbReference type="STRING" id="9986.ENSOCUP00000004326"/>
<dbReference type="Proteomes" id="UP000001811">
    <property type="component" value="Chromosome 4"/>
</dbReference>
<reference evidence="3 4" key="1">
    <citation type="journal article" date="2011" name="Nature">
        <title>A high-resolution map of human evolutionary constraint using 29 mammals.</title>
        <authorList>
            <person name="Lindblad-Toh K."/>
            <person name="Garber M."/>
            <person name="Zuk O."/>
            <person name="Lin M.F."/>
            <person name="Parker B.J."/>
            <person name="Washietl S."/>
            <person name="Kheradpour P."/>
            <person name="Ernst J."/>
            <person name="Jordan G."/>
            <person name="Mauceli E."/>
            <person name="Ward L.D."/>
            <person name="Lowe C.B."/>
            <person name="Holloway A.K."/>
            <person name="Clamp M."/>
            <person name="Gnerre S."/>
            <person name="Alfoldi J."/>
            <person name="Beal K."/>
            <person name="Chang J."/>
            <person name="Clawson H."/>
            <person name="Cuff J."/>
            <person name="Di Palma F."/>
            <person name="Fitzgerald S."/>
            <person name="Flicek P."/>
            <person name="Guttman M."/>
            <person name="Hubisz M.J."/>
            <person name="Jaffe D.B."/>
            <person name="Jungreis I."/>
            <person name="Kent W.J."/>
            <person name="Kostka D."/>
            <person name="Lara M."/>
            <person name="Martins A.L."/>
            <person name="Massingham T."/>
            <person name="Moltke I."/>
            <person name="Raney B.J."/>
            <person name="Rasmussen M.D."/>
            <person name="Robinson J."/>
            <person name="Stark A."/>
            <person name="Vilella A.J."/>
            <person name="Wen J."/>
            <person name="Xie X."/>
            <person name="Zody M.C."/>
            <person name="Baldwin J."/>
            <person name="Bloom T."/>
            <person name="Chin C.W."/>
            <person name="Heiman D."/>
            <person name="Nicol R."/>
            <person name="Nusbaum C."/>
            <person name="Young S."/>
            <person name="Wilkinson J."/>
            <person name="Worley K.C."/>
            <person name="Kovar C.L."/>
            <person name="Muzny D.M."/>
            <person name="Gibbs R.A."/>
            <person name="Cree A."/>
            <person name="Dihn H.H."/>
            <person name="Fowler G."/>
            <person name="Jhangiani S."/>
            <person name="Joshi V."/>
            <person name="Lee S."/>
            <person name="Lewis L.R."/>
            <person name="Nazareth L.V."/>
            <person name="Okwuonu G."/>
            <person name="Santibanez J."/>
            <person name="Warren W.C."/>
            <person name="Mardis E.R."/>
            <person name="Weinstock G.M."/>
            <person name="Wilson R.K."/>
            <person name="Delehaunty K."/>
            <person name="Dooling D."/>
            <person name="Fronik C."/>
            <person name="Fulton L."/>
            <person name="Fulton B."/>
            <person name="Graves T."/>
            <person name="Minx P."/>
            <person name="Sodergren E."/>
            <person name="Birney E."/>
            <person name="Margulies E.H."/>
            <person name="Herrero J."/>
            <person name="Green E.D."/>
            <person name="Haussler D."/>
            <person name="Siepel A."/>
            <person name="Goldman N."/>
            <person name="Pollard K.S."/>
            <person name="Pedersen J.S."/>
            <person name="Lander E.S."/>
            <person name="Kellis M."/>
        </authorList>
    </citation>
    <scope>NUCLEOTIDE SEQUENCE [LARGE SCALE GENOMIC DNA]</scope>
    <source>
        <strain evidence="3 4">Thorbecke inbred</strain>
    </source>
</reference>
<comment type="similarity">
    <text evidence="1">Belongs to the FAM227 family.</text>
</comment>
<accession>G1SMZ4</accession>
<dbReference type="Pfam" id="PF14922">
    <property type="entry name" value="FWWh"/>
    <property type="match status" value="1"/>
</dbReference>
<organism evidence="3 4">
    <name type="scientific">Oryctolagus cuniculus</name>
    <name type="common">Rabbit</name>
    <dbReference type="NCBI Taxonomy" id="9986"/>
    <lineage>
        <taxon>Eukaryota</taxon>
        <taxon>Metazoa</taxon>
        <taxon>Chordata</taxon>
        <taxon>Craniata</taxon>
        <taxon>Vertebrata</taxon>
        <taxon>Euteleostomi</taxon>
        <taxon>Mammalia</taxon>
        <taxon>Eutheria</taxon>
        <taxon>Euarchontoglires</taxon>
        <taxon>Glires</taxon>
        <taxon>Lagomorpha</taxon>
        <taxon>Leporidae</taxon>
        <taxon>Oryctolagus</taxon>
    </lineage>
</organism>
<dbReference type="eggNOG" id="ENOG502QR30">
    <property type="taxonomic scope" value="Eukaryota"/>
</dbReference>
<reference evidence="3" key="3">
    <citation type="submission" date="2025-09" db="UniProtKB">
        <authorList>
            <consortium name="Ensembl"/>
        </authorList>
    </citation>
    <scope>IDENTIFICATION</scope>
    <source>
        <strain evidence="3">Thorbecke</strain>
    </source>
</reference>
<evidence type="ECO:0000256" key="1">
    <source>
        <dbReference type="ARBA" id="ARBA00008666"/>
    </source>
</evidence>
<evidence type="ECO:0000313" key="4">
    <source>
        <dbReference type="Proteomes" id="UP000001811"/>
    </source>
</evidence>
<protein>
    <submittedName>
        <fullName evidence="3">Family with sequence similarity 227 member A</fullName>
    </submittedName>
</protein>
<keyword evidence="4" id="KW-1185">Reference proteome</keyword>
<dbReference type="Bgee" id="ENSOCUG00000004994">
    <property type="expression patterns" value="Expressed in testis and 6 other cell types or tissues"/>
</dbReference>
<feature type="region of interest" description="Disordered" evidence="2">
    <location>
        <begin position="459"/>
        <end position="522"/>
    </location>
</feature>
<gene>
    <name evidence="3" type="primary">FAM227A</name>
</gene>
<dbReference type="PANTHER" id="PTHR33560:SF1">
    <property type="entry name" value="PROTEIN FAM227A"/>
    <property type="match status" value="1"/>
</dbReference>